<comment type="caution">
    <text evidence="2">The sequence shown here is derived from an EMBL/GenBank/DDBJ whole genome shotgun (WGS) entry which is preliminary data.</text>
</comment>
<evidence type="ECO:0000259" key="1">
    <source>
        <dbReference type="Pfam" id="PF01370"/>
    </source>
</evidence>
<gene>
    <name evidence="2" type="ORF">ACFFGH_30505</name>
</gene>
<proteinExistence type="predicted"/>
<dbReference type="Pfam" id="PF01370">
    <property type="entry name" value="Epimerase"/>
    <property type="match status" value="1"/>
</dbReference>
<dbReference type="EMBL" id="JBHLTG010000011">
    <property type="protein sequence ID" value="MFC0682184.1"/>
    <property type="molecule type" value="Genomic_DNA"/>
</dbReference>
<name>A0ABV6RYY4_9GAMM</name>
<dbReference type="Gene3D" id="3.40.50.720">
    <property type="entry name" value="NAD(P)-binding Rossmann-like Domain"/>
    <property type="match status" value="1"/>
</dbReference>
<sequence>MSTRLVIGAGAVGGLLAQRLVERGDDVRLATRSGTALRGTTPVRLDVKDADAVTRAAGGAHTVFLCTNPPYPAWAAEWPPAFESVIAAGERTGADVVVMGNVYAYGAVDDPMREGDPLAATEPKGRIRADGWRRLKAAHDGGRLRVAEVRASDYFGPDAGKSAHLGSRFFEPLLAGRTARVVGDPTLEHSWAYLPDIVRTLVAAADHAGEWGRAWHPPHSSSLPRTTIAAQVKERFGGNDSVRPYPRPLMATLARFAPDIREVMRMEYQFTRPFLVDSTETERLLGVRATPWDEALAATGASYR</sequence>
<dbReference type="RefSeq" id="WP_386675959.1">
    <property type="nucleotide sequence ID" value="NZ_JBHLTG010000011.1"/>
</dbReference>
<organism evidence="2 3">
    <name type="scientific">Lysobacter korlensis</name>
    <dbReference type="NCBI Taxonomy" id="553636"/>
    <lineage>
        <taxon>Bacteria</taxon>
        <taxon>Pseudomonadati</taxon>
        <taxon>Pseudomonadota</taxon>
        <taxon>Gammaproteobacteria</taxon>
        <taxon>Lysobacterales</taxon>
        <taxon>Lysobacteraceae</taxon>
        <taxon>Lysobacter</taxon>
    </lineage>
</organism>
<dbReference type="SUPFAM" id="SSF51735">
    <property type="entry name" value="NAD(P)-binding Rossmann-fold domains"/>
    <property type="match status" value="1"/>
</dbReference>
<keyword evidence="3" id="KW-1185">Reference proteome</keyword>
<protein>
    <submittedName>
        <fullName evidence="2">NAD-dependent epimerase/dehydratase family protein</fullName>
    </submittedName>
</protein>
<dbReference type="InterPro" id="IPR036291">
    <property type="entry name" value="NAD(P)-bd_dom_sf"/>
</dbReference>
<accession>A0ABV6RYY4</accession>
<reference evidence="2 3" key="1">
    <citation type="submission" date="2024-09" db="EMBL/GenBank/DDBJ databases">
        <authorList>
            <person name="Sun Q."/>
            <person name="Mori K."/>
        </authorList>
    </citation>
    <scope>NUCLEOTIDE SEQUENCE [LARGE SCALE GENOMIC DNA]</scope>
    <source>
        <strain evidence="2 3">KCTC 23076</strain>
    </source>
</reference>
<dbReference type="InterPro" id="IPR001509">
    <property type="entry name" value="Epimerase_deHydtase"/>
</dbReference>
<evidence type="ECO:0000313" key="3">
    <source>
        <dbReference type="Proteomes" id="UP001589896"/>
    </source>
</evidence>
<dbReference type="Proteomes" id="UP001589896">
    <property type="component" value="Unassembled WGS sequence"/>
</dbReference>
<feature type="domain" description="NAD-dependent epimerase/dehydratase" evidence="1">
    <location>
        <begin position="5"/>
        <end position="208"/>
    </location>
</feature>
<evidence type="ECO:0000313" key="2">
    <source>
        <dbReference type="EMBL" id="MFC0682184.1"/>
    </source>
</evidence>